<organism evidence="2 3">
    <name type="scientific">Taibaiella lutea</name>
    <dbReference type="NCBI Taxonomy" id="2608001"/>
    <lineage>
        <taxon>Bacteria</taxon>
        <taxon>Pseudomonadati</taxon>
        <taxon>Bacteroidota</taxon>
        <taxon>Chitinophagia</taxon>
        <taxon>Chitinophagales</taxon>
        <taxon>Chitinophagaceae</taxon>
        <taxon>Taibaiella</taxon>
    </lineage>
</organism>
<comment type="caution">
    <text evidence="2">The sequence shown here is derived from an EMBL/GenBank/DDBJ whole genome shotgun (WGS) entry which is preliminary data.</text>
</comment>
<keyword evidence="3" id="KW-1185">Reference proteome</keyword>
<dbReference type="PANTHER" id="PTHR37512">
    <property type="entry name" value="TRIFUNCTIONAL NAD BIOSYNTHESIS/REGULATOR PROTEIN NADR"/>
    <property type="match status" value="1"/>
</dbReference>
<dbReference type="Pfam" id="PF13521">
    <property type="entry name" value="AAA_28"/>
    <property type="match status" value="1"/>
</dbReference>
<accession>A0A5M6CPQ5</accession>
<evidence type="ECO:0000259" key="1">
    <source>
        <dbReference type="Pfam" id="PF13521"/>
    </source>
</evidence>
<dbReference type="PANTHER" id="PTHR37512:SF1">
    <property type="entry name" value="NADR_TTD14 AAA DOMAIN-CONTAINING PROTEIN"/>
    <property type="match status" value="1"/>
</dbReference>
<evidence type="ECO:0000313" key="2">
    <source>
        <dbReference type="EMBL" id="KAA5537231.1"/>
    </source>
</evidence>
<evidence type="ECO:0000313" key="3">
    <source>
        <dbReference type="Proteomes" id="UP000323632"/>
    </source>
</evidence>
<dbReference type="GO" id="GO:0005524">
    <property type="term" value="F:ATP binding"/>
    <property type="evidence" value="ECO:0007669"/>
    <property type="project" value="UniProtKB-KW"/>
</dbReference>
<dbReference type="Proteomes" id="UP000323632">
    <property type="component" value="Unassembled WGS sequence"/>
</dbReference>
<dbReference type="InterPro" id="IPR052735">
    <property type="entry name" value="NAD_biosynth-regulator"/>
</dbReference>
<dbReference type="InterPro" id="IPR027417">
    <property type="entry name" value="P-loop_NTPase"/>
</dbReference>
<sequence>MREFYLEFNKQINDFCAICSNIIAPHALKRIVIIGPESTGKSTLTQQLARHFNATGIDEYARTYLRDIDRRYVQQDLLAIGKGQTALEDAVAKNTNSKWLFCDTDLYVLKVWSESKYGTCDEWILQEIAQRKYDLYILTDIDMPWEDDPLREHPEPEMRQHFFDIYKDIVIQSGVPFVIVQGNEQERLKRAIQAILMLEIDM</sequence>
<feature type="domain" description="NadR/Ttd14 AAA" evidence="1">
    <location>
        <begin position="30"/>
        <end position="187"/>
    </location>
</feature>
<dbReference type="Gene3D" id="3.40.50.300">
    <property type="entry name" value="P-loop containing nucleotide triphosphate hydrolases"/>
    <property type="match status" value="1"/>
</dbReference>
<dbReference type="EMBL" id="VWSH01000001">
    <property type="protein sequence ID" value="KAA5537231.1"/>
    <property type="molecule type" value="Genomic_DNA"/>
</dbReference>
<dbReference type="AlphaFoldDB" id="A0A5M6CPQ5"/>
<protein>
    <submittedName>
        <fullName evidence="2">ATP-binding protein</fullName>
    </submittedName>
</protein>
<proteinExistence type="predicted"/>
<dbReference type="SUPFAM" id="SSF52540">
    <property type="entry name" value="P-loop containing nucleoside triphosphate hydrolases"/>
    <property type="match status" value="1"/>
</dbReference>
<gene>
    <name evidence="2" type="ORF">F0919_06040</name>
</gene>
<dbReference type="InterPro" id="IPR038727">
    <property type="entry name" value="NadR/Ttd14_AAA_dom"/>
</dbReference>
<keyword evidence="2" id="KW-0067">ATP-binding</keyword>
<keyword evidence="2" id="KW-0547">Nucleotide-binding</keyword>
<name>A0A5M6CPQ5_9BACT</name>
<reference evidence="2 3" key="1">
    <citation type="submission" date="2019-09" db="EMBL/GenBank/DDBJ databases">
        <title>Genome sequence and assembly of Taibaiella sp.</title>
        <authorList>
            <person name="Chhetri G."/>
        </authorList>
    </citation>
    <scope>NUCLEOTIDE SEQUENCE [LARGE SCALE GENOMIC DNA]</scope>
    <source>
        <strain evidence="2 3">KVB11</strain>
    </source>
</reference>